<evidence type="ECO:0000313" key="12">
    <source>
        <dbReference type="Proteomes" id="UP000031524"/>
    </source>
</evidence>
<proteinExistence type="predicted"/>
<dbReference type="SUPFAM" id="SSF52540">
    <property type="entry name" value="P-loop containing nucleoside triphosphate hydrolases"/>
    <property type="match status" value="1"/>
</dbReference>
<evidence type="ECO:0000256" key="9">
    <source>
        <dbReference type="ARBA" id="ARBA00066388"/>
    </source>
</evidence>
<dbReference type="Proteomes" id="UP000031524">
    <property type="component" value="Chromosome"/>
</dbReference>
<evidence type="ECO:0000313" key="11">
    <source>
        <dbReference type="EMBL" id="AJE31955.1"/>
    </source>
</evidence>
<evidence type="ECO:0000256" key="2">
    <source>
        <dbReference type="ARBA" id="ARBA00022475"/>
    </source>
</evidence>
<dbReference type="SUPFAM" id="SSF50331">
    <property type="entry name" value="MOP-like"/>
    <property type="match status" value="1"/>
</dbReference>
<dbReference type="SMART" id="SM00382">
    <property type="entry name" value="AAA"/>
    <property type="match status" value="1"/>
</dbReference>
<dbReference type="EMBL" id="CP005286">
    <property type="protein sequence ID" value="AJE31955.1"/>
    <property type="molecule type" value="Genomic_DNA"/>
</dbReference>
<accession>A0A0B5CZN9</accession>
<dbReference type="RefSeq" id="WP_040084579.1">
    <property type="nucleotide sequence ID" value="NZ_BCSU01000015.1"/>
</dbReference>
<evidence type="ECO:0000256" key="6">
    <source>
        <dbReference type="ARBA" id="ARBA00023004"/>
    </source>
</evidence>
<evidence type="ECO:0000256" key="1">
    <source>
        <dbReference type="ARBA" id="ARBA00022448"/>
    </source>
</evidence>
<dbReference type="HOGENOM" id="CLU_000604_1_1_11"/>
<feature type="domain" description="ABC transporter" evidence="10">
    <location>
        <begin position="10"/>
        <end position="251"/>
    </location>
</feature>
<dbReference type="AlphaFoldDB" id="A0A0B5CZN9"/>
<keyword evidence="7" id="KW-0406">Ion transport</keyword>
<dbReference type="Gene3D" id="2.40.50.100">
    <property type="match status" value="1"/>
</dbReference>
<evidence type="ECO:0000256" key="7">
    <source>
        <dbReference type="ARBA" id="ARBA00023065"/>
    </source>
</evidence>
<dbReference type="InterPro" id="IPR027417">
    <property type="entry name" value="P-loop_NTPase"/>
</dbReference>
<dbReference type="InterPro" id="IPR003593">
    <property type="entry name" value="AAA+_ATPase"/>
</dbReference>
<keyword evidence="5 11" id="KW-0067">ATP-binding</keyword>
<dbReference type="PANTHER" id="PTHR42781">
    <property type="entry name" value="SPERMIDINE/PUTRESCINE IMPORT ATP-BINDING PROTEIN POTA"/>
    <property type="match status" value="1"/>
</dbReference>
<dbReference type="PROSITE" id="PS00211">
    <property type="entry name" value="ABC_TRANSPORTER_1"/>
    <property type="match status" value="1"/>
</dbReference>
<dbReference type="Pfam" id="PF00005">
    <property type="entry name" value="ABC_tran"/>
    <property type="match status" value="1"/>
</dbReference>
<keyword evidence="12" id="KW-1185">Reference proteome</keyword>
<dbReference type="InterPro" id="IPR003439">
    <property type="entry name" value="ABC_transporter-like_ATP-bd"/>
</dbReference>
<dbReference type="GO" id="GO:0043190">
    <property type="term" value="C:ATP-binding cassette (ABC) transporter complex"/>
    <property type="evidence" value="ECO:0007669"/>
    <property type="project" value="InterPro"/>
</dbReference>
<dbReference type="InterPro" id="IPR017871">
    <property type="entry name" value="ABC_transporter-like_CS"/>
</dbReference>
<dbReference type="GO" id="GO:0005524">
    <property type="term" value="F:ATP binding"/>
    <property type="evidence" value="ECO:0007669"/>
    <property type="project" value="UniProtKB-KW"/>
</dbReference>
<dbReference type="InterPro" id="IPR008995">
    <property type="entry name" value="Mo/tungstate-bd_C_term_dom"/>
</dbReference>
<keyword evidence="3" id="KW-0410">Iron transport</keyword>
<keyword evidence="6" id="KW-0408">Iron</keyword>
<dbReference type="GO" id="GO:0015408">
    <property type="term" value="F:ABC-type ferric iron transporter activity"/>
    <property type="evidence" value="ECO:0007669"/>
    <property type="project" value="InterPro"/>
</dbReference>
<dbReference type="Pfam" id="PF08402">
    <property type="entry name" value="TOBE_2"/>
    <property type="match status" value="1"/>
</dbReference>
<protein>
    <recommendedName>
        <fullName evidence="9">ABC-type quaternary amine transporter</fullName>
        <ecNumber evidence="9">7.6.2.9</ecNumber>
    </recommendedName>
</protein>
<dbReference type="GO" id="GO:0015418">
    <property type="term" value="F:ABC-type quaternary ammonium compound transporting activity"/>
    <property type="evidence" value="ECO:0007669"/>
    <property type="project" value="UniProtKB-EC"/>
</dbReference>
<dbReference type="PANTHER" id="PTHR42781:SF4">
    <property type="entry name" value="SPERMIDINE_PUTRESCINE IMPORT ATP-BINDING PROTEIN POTA"/>
    <property type="match status" value="1"/>
</dbReference>
<keyword evidence="1" id="KW-0813">Transport</keyword>
<dbReference type="InterPro" id="IPR050093">
    <property type="entry name" value="ABC_SmlMolc_Importer"/>
</dbReference>
<evidence type="ECO:0000256" key="8">
    <source>
        <dbReference type="ARBA" id="ARBA00023136"/>
    </source>
</evidence>
<dbReference type="CDD" id="cd03259">
    <property type="entry name" value="ABC_Carb_Solutes_like"/>
    <property type="match status" value="1"/>
</dbReference>
<dbReference type="OrthoDB" id="9802264at2"/>
<name>A0A0B5CZN9_9CORY</name>
<keyword evidence="4" id="KW-0547">Nucleotide-binding</keyword>
<reference evidence="11 12" key="1">
    <citation type="submission" date="2013-04" db="EMBL/GenBank/DDBJ databases">
        <title>Complete genome sequence of Corynebacterium humireducens DSM 45392(T), isolated from a wastewater-fed microbial fuel cell.</title>
        <authorList>
            <person name="Ruckert C."/>
            <person name="Albersmeier A."/>
            <person name="Kalinowski J."/>
        </authorList>
    </citation>
    <scope>NUCLEOTIDE SEQUENCE [LARGE SCALE GENOMIC DNA]</scope>
    <source>
        <strain evidence="12">MFC-5</strain>
    </source>
</reference>
<evidence type="ECO:0000256" key="5">
    <source>
        <dbReference type="ARBA" id="ARBA00022840"/>
    </source>
</evidence>
<evidence type="ECO:0000256" key="4">
    <source>
        <dbReference type="ARBA" id="ARBA00022741"/>
    </source>
</evidence>
<gene>
    <name evidence="11" type="ORF">B842_00475</name>
</gene>
<dbReference type="EC" id="7.6.2.9" evidence="9"/>
<dbReference type="FunFam" id="3.40.50.300:FF:000425">
    <property type="entry name" value="Probable ABC transporter, ATP-binding subunit"/>
    <property type="match status" value="1"/>
</dbReference>
<sequence>MTNHPHPPALSVRGLQAAFPGPGRTETTVLHGLDLDVPEGELLAVLGPSGCGKTTLLRVLAGLLPATAGQVDLAGRRVVDGPVSVAPERRGVGLVPQEASLFPHLDVAANVAFGLSRPRLWKRRGPVPPRVMELLEMVGIPELAHRMPSELSGGQAQRVALARALAPEPALVLLDEPFSALDAALRVRLRTDVREVLAASGATGLLVTHDQDEALSVADRVALLSAGQLVQVGTPSEVYSRPATAWVAEFVGTCSVLRGTLEGDTVTCALGTVEATCAEGVGSIGKVVIRPEQLRLSARPGIGVGATVGAVEYAGHSTLYRIRLHGAGEKLAVREQGPARFAVGDEVTVTPTAALHVVPTP</sequence>
<dbReference type="STRING" id="1223515.B842_00475"/>
<dbReference type="InterPro" id="IPR015853">
    <property type="entry name" value="ABC_transpr_FbpC"/>
</dbReference>
<evidence type="ECO:0000259" key="10">
    <source>
        <dbReference type="PROSITE" id="PS50893"/>
    </source>
</evidence>
<organism evidence="11 12">
    <name type="scientific">Corynebacterium humireducens NBRC 106098 = DSM 45392</name>
    <dbReference type="NCBI Taxonomy" id="1223515"/>
    <lineage>
        <taxon>Bacteria</taxon>
        <taxon>Bacillati</taxon>
        <taxon>Actinomycetota</taxon>
        <taxon>Actinomycetes</taxon>
        <taxon>Mycobacteriales</taxon>
        <taxon>Corynebacteriaceae</taxon>
        <taxon>Corynebacterium</taxon>
    </lineage>
</organism>
<dbReference type="InterPro" id="IPR013611">
    <property type="entry name" value="Transp-assoc_OB_typ2"/>
</dbReference>
<keyword evidence="2" id="KW-1003">Cell membrane</keyword>
<dbReference type="GO" id="GO:0016887">
    <property type="term" value="F:ATP hydrolysis activity"/>
    <property type="evidence" value="ECO:0007669"/>
    <property type="project" value="InterPro"/>
</dbReference>
<evidence type="ECO:0000256" key="3">
    <source>
        <dbReference type="ARBA" id="ARBA00022496"/>
    </source>
</evidence>
<dbReference type="PROSITE" id="PS50893">
    <property type="entry name" value="ABC_TRANSPORTER_2"/>
    <property type="match status" value="1"/>
</dbReference>
<dbReference type="KEGG" id="chm:B842_00475"/>
<dbReference type="Gene3D" id="3.40.50.300">
    <property type="entry name" value="P-loop containing nucleotide triphosphate hydrolases"/>
    <property type="match status" value="1"/>
</dbReference>
<keyword evidence="8" id="KW-0472">Membrane</keyword>